<comment type="caution">
    <text evidence="2">The sequence shown here is derived from an EMBL/GenBank/DDBJ whole genome shotgun (WGS) entry which is preliminary data.</text>
</comment>
<keyword evidence="3" id="KW-1185">Reference proteome</keyword>
<dbReference type="Proteomes" id="UP001215956">
    <property type="component" value="Unassembled WGS sequence"/>
</dbReference>
<gene>
    <name evidence="2" type="ORF">P0O24_07660</name>
</gene>
<evidence type="ECO:0000256" key="1">
    <source>
        <dbReference type="SAM" id="MobiDB-lite"/>
    </source>
</evidence>
<dbReference type="RefSeq" id="WP_316969158.1">
    <property type="nucleotide sequence ID" value="NZ_JARFPL010000020.1"/>
</dbReference>
<evidence type="ECO:0000313" key="3">
    <source>
        <dbReference type="Proteomes" id="UP001215956"/>
    </source>
</evidence>
<accession>A0ABT5XFI0</accession>
<feature type="compositionally biased region" description="Basic and acidic residues" evidence="1">
    <location>
        <begin position="1"/>
        <end position="23"/>
    </location>
</feature>
<name>A0ABT5XFI0_9EURY</name>
<dbReference type="EMBL" id="JARFPL010000020">
    <property type="protein sequence ID" value="MDF0593456.1"/>
    <property type="molecule type" value="Genomic_DNA"/>
</dbReference>
<evidence type="ECO:0000313" key="2">
    <source>
        <dbReference type="EMBL" id="MDF0593456.1"/>
    </source>
</evidence>
<sequence length="53" mass="5880">MDKVPIKDISTEGSSQKDEDREVPGGGMVMPIEDGLERLEEWSVVWGTIGFVE</sequence>
<feature type="region of interest" description="Disordered" evidence="1">
    <location>
        <begin position="1"/>
        <end position="29"/>
    </location>
</feature>
<proteinExistence type="predicted"/>
<reference evidence="2 3" key="1">
    <citation type="submission" date="2023-03" db="EMBL/GenBank/DDBJ databases">
        <title>Whole genome sequencing of Methanotrichaceae archaeon M04Ac.</title>
        <authorList>
            <person name="Khomyakova M.A."/>
            <person name="Merkel A.Y."/>
            <person name="Slobodkin A.I."/>
        </authorList>
    </citation>
    <scope>NUCLEOTIDE SEQUENCE [LARGE SCALE GENOMIC DNA]</scope>
    <source>
        <strain evidence="2 3">M04Ac</strain>
    </source>
</reference>
<organism evidence="2 3">
    <name type="scientific">Candidatus Methanocrinis alkalitolerans</name>
    <dbReference type="NCBI Taxonomy" id="3033395"/>
    <lineage>
        <taxon>Archaea</taxon>
        <taxon>Methanobacteriati</taxon>
        <taxon>Methanobacteriota</taxon>
        <taxon>Stenosarchaea group</taxon>
        <taxon>Methanomicrobia</taxon>
        <taxon>Methanotrichales</taxon>
        <taxon>Methanotrichaceae</taxon>
        <taxon>Methanocrinis</taxon>
    </lineage>
</organism>
<protein>
    <submittedName>
        <fullName evidence="2">Uncharacterized protein</fullName>
    </submittedName>
</protein>